<sequence length="438" mass="48205">MQTFEQIRELIRPTPTGLAQRPADFPRGYVAKTKLMVPSQGKLLLPVDARGLEGVYSADSFVEETNSMLLCQPTFVMPLADPTSEELEALSIDPTSFRHERARRLGLAVAYGAEESPSFGVGSILALENGLRMGSTIISRFSAQWTANFSDLQLMFVDLIMEAHSSVTPEPEASQRPWKTVVALMGGGTASVVPGDWQRLLRIAAGLHGVKLDIRLSPDAAKRLVVRQLRGSPPDGLLVWANEVRDPSAFIEPYLTARPGSYAEVLGMKNSVEPFPDYVAELLLHVEKISGVGRERAAQTKMTWALAAKRIESLEAPHFILTPRAKKSFPGNPYPDARRMLGFIEKLEQLAQLYSTSEGNLGQRLEDAAASRAQIEISLFDSSLTPPTIELDGNTYSAVPHVKVDDFKSPDKCGRIYFAIDSSRNRFIVDHIGLHDYG</sequence>
<reference evidence="2" key="1">
    <citation type="journal article" date="2019" name="Int. J. Syst. Evol. Microbiol.">
        <title>The Global Catalogue of Microorganisms (GCM) 10K type strain sequencing project: providing services to taxonomists for standard genome sequencing and annotation.</title>
        <authorList>
            <consortium name="The Broad Institute Genomics Platform"/>
            <consortium name="The Broad Institute Genome Sequencing Center for Infectious Disease"/>
            <person name="Wu L."/>
            <person name="Ma J."/>
        </authorList>
    </citation>
    <scope>NUCLEOTIDE SEQUENCE [LARGE SCALE GENOMIC DNA]</scope>
    <source>
        <strain evidence="2">JCM 16902</strain>
    </source>
</reference>
<keyword evidence="2" id="KW-1185">Reference proteome</keyword>
<organism evidence="1 2">
    <name type="scientific">Kineosporia mesophila</name>
    <dbReference type="NCBI Taxonomy" id="566012"/>
    <lineage>
        <taxon>Bacteria</taxon>
        <taxon>Bacillati</taxon>
        <taxon>Actinomycetota</taxon>
        <taxon>Actinomycetes</taxon>
        <taxon>Kineosporiales</taxon>
        <taxon>Kineosporiaceae</taxon>
        <taxon>Kineosporia</taxon>
    </lineage>
</organism>
<evidence type="ECO:0000313" key="1">
    <source>
        <dbReference type="EMBL" id="GAA3607294.1"/>
    </source>
</evidence>
<accession>A0ABP6ZEQ0</accession>
<name>A0ABP6ZEQ0_9ACTN</name>
<comment type="caution">
    <text evidence="1">The sequence shown here is derived from an EMBL/GenBank/DDBJ whole genome shotgun (WGS) entry which is preliminary data.</text>
</comment>
<proteinExistence type="predicted"/>
<gene>
    <name evidence="1" type="ORF">GCM10022223_24100</name>
</gene>
<dbReference type="EMBL" id="BAAAZO010000003">
    <property type="protein sequence ID" value="GAA3607294.1"/>
    <property type="molecule type" value="Genomic_DNA"/>
</dbReference>
<protein>
    <submittedName>
        <fullName evidence="1">Uncharacterized protein</fullName>
    </submittedName>
</protein>
<dbReference type="Proteomes" id="UP001501074">
    <property type="component" value="Unassembled WGS sequence"/>
</dbReference>
<evidence type="ECO:0000313" key="2">
    <source>
        <dbReference type="Proteomes" id="UP001501074"/>
    </source>
</evidence>